<dbReference type="EMBL" id="AQGS01000443">
    <property type="protein sequence ID" value="EPS39835.1"/>
    <property type="molecule type" value="Genomic_DNA"/>
</dbReference>
<dbReference type="CDD" id="cd22363">
    <property type="entry name" value="tRNA-intron_lyase_C"/>
    <property type="match status" value="1"/>
</dbReference>
<feature type="active site" evidence="5">
    <location>
        <position position="424"/>
    </location>
</feature>
<dbReference type="PANTHER" id="PTHR21227">
    <property type="entry name" value="TRNA-SPLICING ENDONUCLEASE SUBUNIT SEN2"/>
    <property type="match status" value="1"/>
</dbReference>
<feature type="active site" evidence="5">
    <location>
        <position position="377"/>
    </location>
</feature>
<dbReference type="OrthoDB" id="10249562at2759"/>
<evidence type="ECO:0000256" key="2">
    <source>
        <dbReference type="ARBA" id="ARBA00022694"/>
    </source>
</evidence>
<dbReference type="HOGENOM" id="CLU_012847_1_0_1"/>
<dbReference type="OMA" id="AFYPNNP"/>
<dbReference type="GO" id="GO:0000213">
    <property type="term" value="F:tRNA-intron lyase activity"/>
    <property type="evidence" value="ECO:0007669"/>
    <property type="project" value="UniProtKB-UniRule"/>
</dbReference>
<evidence type="ECO:0000313" key="9">
    <source>
        <dbReference type="Proteomes" id="UP000015100"/>
    </source>
</evidence>
<feature type="region of interest" description="Disordered" evidence="6">
    <location>
        <begin position="1"/>
        <end position="28"/>
    </location>
</feature>
<accession>S8AA52</accession>
<dbReference type="STRING" id="1284197.S8AA52"/>
<evidence type="ECO:0000256" key="6">
    <source>
        <dbReference type="SAM" id="MobiDB-lite"/>
    </source>
</evidence>
<feature type="region of interest" description="Disordered" evidence="6">
    <location>
        <begin position="196"/>
        <end position="252"/>
    </location>
</feature>
<gene>
    <name evidence="8" type="ORF">H072_6205</name>
</gene>
<evidence type="ECO:0000256" key="1">
    <source>
        <dbReference type="ARBA" id="ARBA00008078"/>
    </source>
</evidence>
<keyword evidence="2 4" id="KW-0819">tRNA processing</keyword>
<reference evidence="8 9" key="1">
    <citation type="journal article" date="2013" name="PLoS Genet.">
        <title>Genomic mechanisms accounting for the adaptation to parasitism in nematode-trapping fungi.</title>
        <authorList>
            <person name="Meerupati T."/>
            <person name="Andersson K.M."/>
            <person name="Friman E."/>
            <person name="Kumar D."/>
            <person name="Tunlid A."/>
            <person name="Ahren D."/>
        </authorList>
    </citation>
    <scope>NUCLEOTIDE SEQUENCE [LARGE SCALE GENOMIC DNA]</scope>
    <source>
        <strain evidence="8 9">CBS 200.50</strain>
    </source>
</reference>
<sequence>MAEASGSSASAPGNNTAPSTPKSKRPNYNIIHANPLPVVLYHAPPLIPHNPLSIIHHLYLFFFPPINSHKIIYTGMFSPVTMSVEVRDPKAVLDLWQKGFWGKGSLSRSEPTWLNREMRRLGDTRVGETSEEITRKRRDQRKEMKKERARKEKEELEKVKEAEADKNINGAATNGKPIVVDAKVVVDLEEELNGLDSAANQPGEPHKLSVPLGLPTPPLSVTDESDGLDLEAKTSTSKVEAGPVSDSEPSAPALQPAKVVRFDANTTSKEIPVEKHVNVKEQEHLQLTLCEAFFLTYAVGVLEITTQGSSEPLAVSKLLELFIRHSCFPPLPESSVSISALNPDNAFLINYAVYHHFRSLGWVVKLGVKFSVDYLLYKRGPVFTHAEFGVLIIPSYSRWGREENVGKEWHWLHSITRVNSQVKKTVLLVYVDVPTADDVKGWDTKHDGMKALLAEYRIREVALRRWIPGRNRD</sequence>
<reference evidence="9" key="2">
    <citation type="submission" date="2013-04" db="EMBL/GenBank/DDBJ databases">
        <title>Genomic mechanisms accounting for the adaptation to parasitism in nematode-trapping fungi.</title>
        <authorList>
            <person name="Ahren D.G."/>
        </authorList>
    </citation>
    <scope>NUCLEOTIDE SEQUENCE [LARGE SCALE GENOMIC DNA]</scope>
    <source>
        <strain evidence="9">CBS 200.50</strain>
    </source>
</reference>
<dbReference type="GO" id="GO:0003676">
    <property type="term" value="F:nucleic acid binding"/>
    <property type="evidence" value="ECO:0007669"/>
    <property type="project" value="InterPro"/>
</dbReference>
<dbReference type="EC" id="4.6.1.16" evidence="4"/>
<dbReference type="Gene3D" id="3.40.1350.10">
    <property type="match status" value="1"/>
</dbReference>
<keyword evidence="3 4" id="KW-0456">Lyase</keyword>
<dbReference type="GO" id="GO:0000379">
    <property type="term" value="P:tRNA-type intron splice site recognition and cleavage"/>
    <property type="evidence" value="ECO:0007669"/>
    <property type="project" value="TreeGrafter"/>
</dbReference>
<name>S8AA52_DACHA</name>
<dbReference type="AlphaFoldDB" id="S8AA52"/>
<comment type="function">
    <text evidence="4">Constitutes one of the two catalytic subunit of the tRNA-splicing endonuclease complex, a complex responsible for identification and cleavage of the splice sites in pre-tRNA. It cleaves pre-tRNA at the 5'- and 3'-splice sites to release the intron. The products are an intron and two tRNA half-molecules bearing 2',3'-cyclic phosphate and 5'-OH termini. There are no conserved sequences at the splice sites, but the intron is invariably located at the same site in the gene, placing the splice sites an invariant distance from the constant structural features of the tRNA body.</text>
</comment>
<protein>
    <recommendedName>
        <fullName evidence="4">tRNA-splicing endonuclease subunit Sen2</fullName>
        <ecNumber evidence="4">4.6.1.16</ecNumber>
    </recommendedName>
</protein>
<dbReference type="eggNOG" id="KOG4685">
    <property type="taxonomic scope" value="Eukaryota"/>
</dbReference>
<comment type="similarity">
    <text evidence="1 4">Belongs to the tRNA-intron endonuclease family.</text>
</comment>
<dbReference type="GO" id="GO:0005737">
    <property type="term" value="C:cytoplasm"/>
    <property type="evidence" value="ECO:0007669"/>
    <property type="project" value="TreeGrafter"/>
</dbReference>
<feature type="region of interest" description="Disordered" evidence="6">
    <location>
        <begin position="124"/>
        <end position="155"/>
    </location>
</feature>
<dbReference type="PANTHER" id="PTHR21227:SF0">
    <property type="entry name" value="TRNA-SPLICING ENDONUCLEASE SUBUNIT SEN2"/>
    <property type="match status" value="1"/>
</dbReference>
<evidence type="ECO:0000313" key="8">
    <source>
        <dbReference type="EMBL" id="EPS39835.1"/>
    </source>
</evidence>
<evidence type="ECO:0000259" key="7">
    <source>
        <dbReference type="Pfam" id="PF01974"/>
    </source>
</evidence>
<dbReference type="InterPro" id="IPR006677">
    <property type="entry name" value="tRNA_intron_Endonuc_cat-like"/>
</dbReference>
<dbReference type="InterPro" id="IPR006676">
    <property type="entry name" value="tRNA_splic"/>
</dbReference>
<evidence type="ECO:0000256" key="5">
    <source>
        <dbReference type="PIRSR" id="PIRSR011789-1"/>
    </source>
</evidence>
<organism evidence="8 9">
    <name type="scientific">Dactylellina haptotyla (strain CBS 200.50)</name>
    <name type="common">Nematode-trapping fungus</name>
    <name type="synonym">Monacrosporium haptotylum</name>
    <dbReference type="NCBI Taxonomy" id="1284197"/>
    <lineage>
        <taxon>Eukaryota</taxon>
        <taxon>Fungi</taxon>
        <taxon>Dikarya</taxon>
        <taxon>Ascomycota</taxon>
        <taxon>Pezizomycotina</taxon>
        <taxon>Orbiliomycetes</taxon>
        <taxon>Orbiliales</taxon>
        <taxon>Orbiliaceae</taxon>
        <taxon>Dactylellina</taxon>
    </lineage>
</organism>
<comment type="caution">
    <text evidence="8">The sequence shown here is derived from an EMBL/GenBank/DDBJ whole genome shotgun (WGS) entry which is preliminary data.</text>
</comment>
<dbReference type="InterPro" id="IPR036167">
    <property type="entry name" value="tRNA_intron_Endo_cat-like_sf"/>
</dbReference>
<feature type="active site" evidence="5">
    <location>
        <position position="385"/>
    </location>
</feature>
<feature type="compositionally biased region" description="Low complexity" evidence="6">
    <location>
        <begin position="1"/>
        <end position="19"/>
    </location>
</feature>
<dbReference type="Pfam" id="PF01974">
    <property type="entry name" value="tRNA_int_endo"/>
    <property type="match status" value="1"/>
</dbReference>
<evidence type="ECO:0000256" key="3">
    <source>
        <dbReference type="ARBA" id="ARBA00023239"/>
    </source>
</evidence>
<proteinExistence type="inferred from homology"/>
<evidence type="ECO:0000256" key="4">
    <source>
        <dbReference type="PIRNR" id="PIRNR011789"/>
    </source>
</evidence>
<dbReference type="NCBIfam" id="TIGR00324">
    <property type="entry name" value="endA"/>
    <property type="match status" value="1"/>
</dbReference>
<keyword evidence="9" id="KW-1185">Reference proteome</keyword>
<dbReference type="InterPro" id="IPR016589">
    <property type="entry name" value="tRNA_splic_SEN2"/>
</dbReference>
<dbReference type="Proteomes" id="UP000015100">
    <property type="component" value="Unassembled WGS sequence"/>
</dbReference>
<dbReference type="GO" id="GO:0000214">
    <property type="term" value="C:tRNA-intron endonuclease complex"/>
    <property type="evidence" value="ECO:0007669"/>
    <property type="project" value="UniProtKB-UniRule"/>
</dbReference>
<dbReference type="SUPFAM" id="SSF53032">
    <property type="entry name" value="tRNA-intron endonuclease catalytic domain-like"/>
    <property type="match status" value="1"/>
</dbReference>
<dbReference type="PIRSF" id="PIRSF011789">
    <property type="entry name" value="tRNA_splic_SEN2"/>
    <property type="match status" value="1"/>
</dbReference>
<dbReference type="InterPro" id="IPR011856">
    <property type="entry name" value="tRNA_endonuc-like_dom_sf"/>
</dbReference>
<feature type="domain" description="tRNA intron endonuclease catalytic" evidence="7">
    <location>
        <begin position="347"/>
        <end position="432"/>
    </location>
</feature>